<gene>
    <name evidence="1" type="ORF">DERF_002874</name>
</gene>
<sequence>MKMFQICSDKKFSFSLIADAIWFLFVDDVYKYIILSLDRNIINMDNGKIFYHIQTLIVINKHTR</sequence>
<accession>A0A922ICH7</accession>
<evidence type="ECO:0000313" key="2">
    <source>
        <dbReference type="Proteomes" id="UP000790347"/>
    </source>
</evidence>
<protein>
    <submittedName>
        <fullName evidence="1">Uncharacterized protein</fullName>
    </submittedName>
</protein>
<dbReference type="Proteomes" id="UP000790347">
    <property type="component" value="Unassembled WGS sequence"/>
</dbReference>
<reference evidence="1" key="1">
    <citation type="submission" date="2013-05" db="EMBL/GenBank/DDBJ databases">
        <authorList>
            <person name="Yim A.K.Y."/>
            <person name="Chan T.F."/>
            <person name="Ji K.M."/>
            <person name="Liu X.Y."/>
            <person name="Zhou J.W."/>
            <person name="Li R.Q."/>
            <person name="Yang K.Y."/>
            <person name="Li J."/>
            <person name="Li M."/>
            <person name="Law P.T.W."/>
            <person name="Wu Y.L."/>
            <person name="Cai Z.L."/>
            <person name="Qin H."/>
            <person name="Bao Y."/>
            <person name="Leung R.K.K."/>
            <person name="Ng P.K.S."/>
            <person name="Zou J."/>
            <person name="Zhong X.J."/>
            <person name="Ran P.X."/>
            <person name="Zhong N.S."/>
            <person name="Liu Z.G."/>
            <person name="Tsui S.K.W."/>
        </authorList>
    </citation>
    <scope>NUCLEOTIDE SEQUENCE</scope>
    <source>
        <strain evidence="1">Derf</strain>
        <tissue evidence="1">Whole organism</tissue>
    </source>
</reference>
<reference evidence="1" key="2">
    <citation type="journal article" date="2022" name="Res Sq">
        <title>Comparative Genomics Reveals Insights into the Divergent Evolution of Astigmatic Mites and Household Pest Adaptations.</title>
        <authorList>
            <person name="Xiong Q."/>
            <person name="Wan A.T.-Y."/>
            <person name="Liu X.-Y."/>
            <person name="Fung C.S.-H."/>
            <person name="Xiao X."/>
            <person name="Malainual N."/>
            <person name="Hou J."/>
            <person name="Wang L."/>
            <person name="Wang M."/>
            <person name="Yang K."/>
            <person name="Cui Y."/>
            <person name="Leung E."/>
            <person name="Nong W."/>
            <person name="Shin S.-K."/>
            <person name="Au S."/>
            <person name="Jeong K.Y."/>
            <person name="Chew F.T."/>
            <person name="Hui J."/>
            <person name="Leung T.F."/>
            <person name="Tungtrongchitr A."/>
            <person name="Zhong N."/>
            <person name="Liu Z."/>
            <person name="Tsui S."/>
        </authorList>
    </citation>
    <scope>NUCLEOTIDE SEQUENCE</scope>
    <source>
        <strain evidence="1">Derf</strain>
        <tissue evidence="1">Whole organism</tissue>
    </source>
</reference>
<keyword evidence="2" id="KW-1185">Reference proteome</keyword>
<name>A0A922ICH7_DERFA</name>
<comment type="caution">
    <text evidence="1">The sequence shown here is derived from an EMBL/GenBank/DDBJ whole genome shotgun (WGS) entry which is preliminary data.</text>
</comment>
<proteinExistence type="predicted"/>
<organism evidence="1 2">
    <name type="scientific">Dermatophagoides farinae</name>
    <name type="common">American house dust mite</name>
    <dbReference type="NCBI Taxonomy" id="6954"/>
    <lineage>
        <taxon>Eukaryota</taxon>
        <taxon>Metazoa</taxon>
        <taxon>Ecdysozoa</taxon>
        <taxon>Arthropoda</taxon>
        <taxon>Chelicerata</taxon>
        <taxon>Arachnida</taxon>
        <taxon>Acari</taxon>
        <taxon>Acariformes</taxon>
        <taxon>Sarcoptiformes</taxon>
        <taxon>Astigmata</taxon>
        <taxon>Psoroptidia</taxon>
        <taxon>Analgoidea</taxon>
        <taxon>Pyroglyphidae</taxon>
        <taxon>Dermatophagoidinae</taxon>
        <taxon>Dermatophagoides</taxon>
    </lineage>
</organism>
<evidence type="ECO:0000313" key="1">
    <source>
        <dbReference type="EMBL" id="KAH9528964.1"/>
    </source>
</evidence>
<dbReference type="AlphaFoldDB" id="A0A922ICH7"/>
<dbReference type="EMBL" id="ASGP02000001">
    <property type="protein sequence ID" value="KAH9528964.1"/>
    <property type="molecule type" value="Genomic_DNA"/>
</dbReference>